<dbReference type="PRINTS" id="PR00420">
    <property type="entry name" value="RNGMNOXGNASE"/>
</dbReference>
<evidence type="ECO:0000256" key="1">
    <source>
        <dbReference type="ARBA" id="ARBA00023002"/>
    </source>
</evidence>
<dbReference type="GO" id="GO:0004497">
    <property type="term" value="F:monooxygenase activity"/>
    <property type="evidence" value="ECO:0007669"/>
    <property type="project" value="UniProtKB-KW"/>
</dbReference>
<dbReference type="InterPro" id="IPR036188">
    <property type="entry name" value="FAD/NAD-bd_sf"/>
</dbReference>
<evidence type="ECO:0000256" key="2">
    <source>
        <dbReference type="ARBA" id="ARBA00023033"/>
    </source>
</evidence>
<dbReference type="AlphaFoldDB" id="A0AAV1RWS8"/>
<evidence type="ECO:0000256" key="3">
    <source>
        <dbReference type="ARBA" id="ARBA00024018"/>
    </source>
</evidence>
<dbReference type="InterPro" id="IPR002938">
    <property type="entry name" value="FAD-bd"/>
</dbReference>
<dbReference type="Proteomes" id="UP001314170">
    <property type="component" value="Unassembled WGS sequence"/>
</dbReference>
<dbReference type="PANTHER" id="PTHR45934">
    <property type="entry name" value="FAD/NAD(P)-BINDING OXIDOREDUCTASE FAMILY PROTEIN"/>
    <property type="match status" value="1"/>
</dbReference>
<proteinExistence type="inferred from homology"/>
<dbReference type="SUPFAM" id="SSF51905">
    <property type="entry name" value="FAD/NAD(P)-binding domain"/>
    <property type="match status" value="1"/>
</dbReference>
<dbReference type="EMBL" id="CAWUPB010001159">
    <property type="protein sequence ID" value="CAK7340073.1"/>
    <property type="molecule type" value="Genomic_DNA"/>
</dbReference>
<dbReference type="GO" id="GO:0071949">
    <property type="term" value="F:FAD binding"/>
    <property type="evidence" value="ECO:0007669"/>
    <property type="project" value="InterPro"/>
</dbReference>
<dbReference type="PANTHER" id="PTHR45934:SF2">
    <property type="entry name" value="MONOOXYGENASE 1"/>
    <property type="match status" value="1"/>
</dbReference>
<name>A0AAV1RWS8_9ROSI</name>
<reference evidence="5 6" key="1">
    <citation type="submission" date="2024-01" db="EMBL/GenBank/DDBJ databases">
        <authorList>
            <person name="Waweru B."/>
        </authorList>
    </citation>
    <scope>NUCLEOTIDE SEQUENCE [LARGE SCALE GENOMIC DNA]</scope>
</reference>
<sequence>MEATEELEIVIAGGGICGLATALALHRKGIRSVILERSDSLRATGAGIAILTNGWRALDELGVASRLRLTSLPVQRVWDIDLDRGKQQQAPVSIGEARCVKRRELIKALSEDLPFGTIRFGCEILSVKLDRFTSFPTLQLSNGSSIRAKVLIGCDGANSVVADFLELKQKKSFSSCSVRGFTNYPNGHGFAHEFVRIRRGNILSGRVPVDDKLVFWFIVPRFYPTDSKVSEDPELIRQFSVEAIKEFPSERIEMVSNCDLASLSLTHLRYRAPWDILLGSFRRGCVTVAGDAMHVMGPFLGQGGSAAIEDAIVLARCLTQKMQKVAQEENGRQIMVQEIGEALDKYVEERRMRLVWLSTQTYVIGSMFDASSMLGKLLLLAILAVLFSNSTHHTRYDCGRL</sequence>
<dbReference type="InterPro" id="IPR044560">
    <property type="entry name" value="MOase"/>
</dbReference>
<comment type="similarity">
    <text evidence="3">Belongs to the 3-hydroxybenzoate 6-hydroxylase family.</text>
</comment>
<organism evidence="5 6">
    <name type="scientific">Dovyalis caffra</name>
    <dbReference type="NCBI Taxonomy" id="77055"/>
    <lineage>
        <taxon>Eukaryota</taxon>
        <taxon>Viridiplantae</taxon>
        <taxon>Streptophyta</taxon>
        <taxon>Embryophyta</taxon>
        <taxon>Tracheophyta</taxon>
        <taxon>Spermatophyta</taxon>
        <taxon>Magnoliopsida</taxon>
        <taxon>eudicotyledons</taxon>
        <taxon>Gunneridae</taxon>
        <taxon>Pentapetalae</taxon>
        <taxon>rosids</taxon>
        <taxon>fabids</taxon>
        <taxon>Malpighiales</taxon>
        <taxon>Salicaceae</taxon>
        <taxon>Flacourtieae</taxon>
        <taxon>Dovyalis</taxon>
    </lineage>
</organism>
<dbReference type="Gene3D" id="3.50.50.60">
    <property type="entry name" value="FAD/NAD(P)-binding domain"/>
    <property type="match status" value="1"/>
</dbReference>
<feature type="domain" description="FAD-binding" evidence="4">
    <location>
        <begin position="7"/>
        <end position="328"/>
    </location>
</feature>
<protein>
    <recommendedName>
        <fullName evidence="4">FAD-binding domain-containing protein</fullName>
    </recommendedName>
</protein>
<evidence type="ECO:0000313" key="6">
    <source>
        <dbReference type="Proteomes" id="UP001314170"/>
    </source>
</evidence>
<comment type="caution">
    <text evidence="5">The sequence shown here is derived from an EMBL/GenBank/DDBJ whole genome shotgun (WGS) entry which is preliminary data.</text>
</comment>
<dbReference type="Pfam" id="PF01494">
    <property type="entry name" value="FAD_binding_3"/>
    <property type="match status" value="1"/>
</dbReference>
<accession>A0AAV1RWS8</accession>
<keyword evidence="1" id="KW-0560">Oxidoreductase</keyword>
<evidence type="ECO:0000313" key="5">
    <source>
        <dbReference type="EMBL" id="CAK7340073.1"/>
    </source>
</evidence>
<evidence type="ECO:0000259" key="4">
    <source>
        <dbReference type="Pfam" id="PF01494"/>
    </source>
</evidence>
<gene>
    <name evidence="5" type="ORF">DCAF_LOCUS15154</name>
</gene>
<keyword evidence="2" id="KW-0503">Monooxygenase</keyword>
<keyword evidence="6" id="KW-1185">Reference proteome</keyword>